<evidence type="ECO:0000313" key="2">
    <source>
        <dbReference type="EMBL" id="SLN39256.1"/>
    </source>
</evidence>
<sequence>MTPEFRQTIVQGRINNYYEIMRTSIFTFTGLAAIIQLGPDGYSAPLTMLVVAVTAYAILAGGTALDDVINLAEDMDDDMAQSAYGKGVKARNIPMLKMISSGLMALIGVAELFAIFT</sequence>
<keyword evidence="1" id="KW-0812">Transmembrane</keyword>
<evidence type="ECO:0000313" key="3">
    <source>
        <dbReference type="Proteomes" id="UP000193827"/>
    </source>
</evidence>
<accession>A0A1Y5SGR3</accession>
<dbReference type="AlphaFoldDB" id="A0A1Y5SGR3"/>
<dbReference type="EMBL" id="FWFL01000004">
    <property type="protein sequence ID" value="SLN39256.1"/>
    <property type="molecule type" value="Genomic_DNA"/>
</dbReference>
<feature type="transmembrane region" description="Helical" evidence="1">
    <location>
        <begin position="44"/>
        <end position="65"/>
    </location>
</feature>
<name>A0A1Y5SGR3_9RHOB</name>
<feature type="transmembrane region" description="Helical" evidence="1">
    <location>
        <begin position="20"/>
        <end position="38"/>
    </location>
</feature>
<evidence type="ECO:0008006" key="4">
    <source>
        <dbReference type="Google" id="ProtNLM"/>
    </source>
</evidence>
<feature type="transmembrane region" description="Helical" evidence="1">
    <location>
        <begin position="96"/>
        <end position="116"/>
    </location>
</feature>
<evidence type="ECO:0000256" key="1">
    <source>
        <dbReference type="SAM" id="Phobius"/>
    </source>
</evidence>
<keyword evidence="1" id="KW-0472">Membrane</keyword>
<organism evidence="2 3">
    <name type="scientific">Roseovarius litorisediminis</name>
    <dbReference type="NCBI Taxonomy" id="1312363"/>
    <lineage>
        <taxon>Bacteria</taxon>
        <taxon>Pseudomonadati</taxon>
        <taxon>Pseudomonadota</taxon>
        <taxon>Alphaproteobacteria</taxon>
        <taxon>Rhodobacterales</taxon>
        <taxon>Roseobacteraceae</taxon>
        <taxon>Roseovarius</taxon>
    </lineage>
</organism>
<gene>
    <name evidence="2" type="ORF">PEL8287_01931</name>
</gene>
<dbReference type="OrthoDB" id="7865394at2"/>
<protein>
    <recommendedName>
        <fullName evidence="4">Protoheme IX farnesyltransferase</fullName>
    </recommendedName>
</protein>
<keyword evidence="1" id="KW-1133">Transmembrane helix</keyword>
<dbReference type="RefSeq" id="WP_085892152.1">
    <property type="nucleotide sequence ID" value="NZ_FWFL01000004.1"/>
</dbReference>
<proteinExistence type="predicted"/>
<dbReference type="Proteomes" id="UP000193827">
    <property type="component" value="Unassembled WGS sequence"/>
</dbReference>
<reference evidence="2 3" key="1">
    <citation type="submission" date="2017-03" db="EMBL/GenBank/DDBJ databases">
        <authorList>
            <person name="Afonso C.L."/>
            <person name="Miller P.J."/>
            <person name="Scott M.A."/>
            <person name="Spackman E."/>
            <person name="Goraichik I."/>
            <person name="Dimitrov K.M."/>
            <person name="Suarez D.L."/>
            <person name="Swayne D.E."/>
        </authorList>
    </citation>
    <scope>NUCLEOTIDE SEQUENCE [LARGE SCALE GENOMIC DNA]</scope>
    <source>
        <strain evidence="2 3">CECT 8287</strain>
    </source>
</reference>
<keyword evidence="3" id="KW-1185">Reference proteome</keyword>